<reference evidence="2" key="1">
    <citation type="journal article" date="2019" name="Int. J. Syst. Evol. Microbiol.">
        <title>The Global Catalogue of Microorganisms (GCM) 10K type strain sequencing project: providing services to taxonomists for standard genome sequencing and annotation.</title>
        <authorList>
            <consortium name="The Broad Institute Genomics Platform"/>
            <consortium name="The Broad Institute Genome Sequencing Center for Infectious Disease"/>
            <person name="Wu L."/>
            <person name="Ma J."/>
        </authorList>
    </citation>
    <scope>NUCLEOTIDE SEQUENCE [LARGE SCALE GENOMIC DNA]</scope>
    <source>
        <strain evidence="2">CGMCC 1.12482</strain>
    </source>
</reference>
<gene>
    <name evidence="1" type="ORF">GCM10007418_10340</name>
</gene>
<comment type="caution">
    <text evidence="1">The sequence shown here is derived from an EMBL/GenBank/DDBJ whole genome shotgun (WGS) entry which is preliminary data.</text>
</comment>
<proteinExistence type="predicted"/>
<dbReference type="InterPro" id="IPR021730">
    <property type="entry name" value="YdbH"/>
</dbReference>
<dbReference type="Pfam" id="PF11739">
    <property type="entry name" value="YdbH-like"/>
    <property type="match status" value="1"/>
</dbReference>
<accession>A0ABQ1P7L0</accession>
<evidence type="ECO:0000313" key="1">
    <source>
        <dbReference type="EMBL" id="GGC92752.1"/>
    </source>
</evidence>
<dbReference type="EMBL" id="BMFF01000002">
    <property type="protein sequence ID" value="GGC92752.1"/>
    <property type="molecule type" value="Genomic_DNA"/>
</dbReference>
<sequence length="854" mass="91828">MRLGVRLLAVLVVLLLALAFAAVLLMQQRLTAAGIDQFDWAGVGWSDGGLQLERVAGRYTDASGAQLQIHARALRIAPAWSGGPRLAAFQADHLQLEWQPTAAPSTSRTLSMPDVQQLAATLQWLPSRVLAIEQLAMSVPCGERRCTLEGAVTIEREAAAGFLVDLALLAEEGGVHLHGYLNSDTEGLQADLTLRLADQQAAELQAEWLYGESSVPRSQGTLTVPEWPQADWLLTYVEPWLGGAQLPVGSLPTGLRGEIRWLMAPTKPPQTLADMLSGAVELYAAATLADAWQIPDLGEVQGELTLDLLGDAGLWQFREGTGLLMLEALTVPALATLPAQVRPRAINLSVEAQADSQLAWTSHLPLVIQLEVAGPLTAQLAGPVTIASLPEWQAQWDAMRLRVEVPNYQLDALDLDQLMFDGNISGRLDAHELALELGSGAMVTLGRVRLQDMFVLTDVRADLAGLALQALLADPAAVAANGPVSIRAGRVEHAMLKPQGWILQGTLARDNAGLRWQGTAASASELGLALGFNWPVSEPWRADVKLESTFLRAGDPLSATLALWPELLTLGSGRLQGEVSLRGNPAMEHANGHLTLDNAAGIYDRATFQSLSTRINIDLAGDRLQLDMPTLMLAALDPGIAMGPLSADLHYSAHMDRVGAGLLRIEQAQLDVLGGQVRLEPAVLDLTEQRHAMMVDISGLELDRLFEVYPAEGLRGGGTLDGRLPLTLVDGALVIEEGQLGAREPGGFLQYRSAKLEDLAESTPGMRQVALALDDFHYDLLNADVTYGEGGILVLGLELQGRNPALQDGRPIHLNIRLEEDIPALLASLQLSGKVSEIIQERVRQRLLKQPADP</sequence>
<dbReference type="RefSeq" id="WP_150276261.1">
    <property type="nucleotide sequence ID" value="NZ_BMFF01000002.1"/>
</dbReference>
<organism evidence="1 2">
    <name type="scientific">Halopseudomonas salina</name>
    <dbReference type="NCBI Taxonomy" id="1323744"/>
    <lineage>
        <taxon>Bacteria</taxon>
        <taxon>Pseudomonadati</taxon>
        <taxon>Pseudomonadota</taxon>
        <taxon>Gammaproteobacteria</taxon>
        <taxon>Pseudomonadales</taxon>
        <taxon>Pseudomonadaceae</taxon>
        <taxon>Halopseudomonas</taxon>
    </lineage>
</organism>
<evidence type="ECO:0000313" key="2">
    <source>
        <dbReference type="Proteomes" id="UP000638188"/>
    </source>
</evidence>
<evidence type="ECO:0008006" key="3">
    <source>
        <dbReference type="Google" id="ProtNLM"/>
    </source>
</evidence>
<protein>
    <recommendedName>
        <fullName evidence="3">Dicarboxylate transport</fullName>
    </recommendedName>
</protein>
<keyword evidence="2" id="KW-1185">Reference proteome</keyword>
<dbReference type="Proteomes" id="UP000638188">
    <property type="component" value="Unassembled WGS sequence"/>
</dbReference>
<name>A0ABQ1P7L0_9GAMM</name>